<reference evidence="8" key="1">
    <citation type="submission" date="2014-06" db="EMBL/GenBank/DDBJ databases">
        <authorList>
            <person name="Urmite Genomes Urmite Genomes"/>
        </authorList>
    </citation>
    <scope>NUCLEOTIDE SEQUENCE</scope>
</reference>
<keyword evidence="2" id="KW-1003">Cell membrane</keyword>
<dbReference type="RefSeq" id="WP_024130801.1">
    <property type="nucleotide sequence ID" value="NZ_ABTEQQ020000002.1"/>
</dbReference>
<dbReference type="Proteomes" id="UP000807555">
    <property type="component" value="Unassembled WGS sequence"/>
</dbReference>
<evidence type="ECO:0000256" key="2">
    <source>
        <dbReference type="ARBA" id="ARBA00022475"/>
    </source>
</evidence>
<name>A0A078LMR6_CITKO</name>
<evidence type="ECO:0000256" key="4">
    <source>
        <dbReference type="ARBA" id="ARBA00023136"/>
    </source>
</evidence>
<evidence type="ECO:0000256" key="7">
    <source>
        <dbReference type="SAM" id="SignalP"/>
    </source>
</evidence>
<evidence type="ECO:0000256" key="6">
    <source>
        <dbReference type="ARBA" id="ARBA00023288"/>
    </source>
</evidence>
<dbReference type="GO" id="GO:0016020">
    <property type="term" value="C:membrane"/>
    <property type="evidence" value="ECO:0007669"/>
    <property type="project" value="InterPro"/>
</dbReference>
<dbReference type="EMBL" id="LK931336">
    <property type="protein sequence ID" value="CDZ85228.1"/>
    <property type="molecule type" value="Genomic_DNA"/>
</dbReference>
<evidence type="ECO:0000313" key="10">
    <source>
        <dbReference type="EMBL" id="RSC19987.1"/>
    </source>
</evidence>
<keyword evidence="6 8" id="KW-0449">Lipoprotein</keyword>
<keyword evidence="5" id="KW-0564">Palmitate</keyword>
<organism evidence="8">
    <name type="scientific">Citrobacter koseri</name>
    <name type="common">Citrobacter diversus</name>
    <dbReference type="NCBI Taxonomy" id="545"/>
    <lineage>
        <taxon>Bacteria</taxon>
        <taxon>Pseudomonadati</taxon>
        <taxon>Pseudomonadota</taxon>
        <taxon>Gammaproteobacteria</taxon>
        <taxon>Enterobacterales</taxon>
        <taxon>Enterobacteriaceae</taxon>
        <taxon>Citrobacter</taxon>
    </lineage>
</organism>
<dbReference type="GO" id="GO:0009636">
    <property type="term" value="P:response to toxic substance"/>
    <property type="evidence" value="ECO:0007669"/>
    <property type="project" value="InterPro"/>
</dbReference>
<dbReference type="Pfam" id="PF08085">
    <property type="entry name" value="Entericidin"/>
    <property type="match status" value="1"/>
</dbReference>
<reference evidence="10" key="4">
    <citation type="submission" date="2018-10" db="EMBL/GenBank/DDBJ databases">
        <title>FDA dAtabase for Regulatory Grade micrObial Sequences (FDA-ARGOS): Supporting development and validation of Infectious Disease Dx tests.</title>
        <authorList>
            <person name="Campos J."/>
            <person name="Goldberg B."/>
            <person name="Tallon L.J."/>
            <person name="Sadzewicz L."/>
            <person name="Zhao X."/>
            <person name="Vavikolanu K."/>
            <person name="Mehta A."/>
            <person name="Aluvathingal J."/>
            <person name="Nadendla S."/>
            <person name="Geyer C."/>
            <person name="Nandy P."/>
            <person name="Yan Y."/>
            <person name="Sichtig H."/>
        </authorList>
    </citation>
    <scope>NUCLEOTIDE SEQUENCE</scope>
    <source>
        <strain evidence="10">FDAARGOS_526</strain>
    </source>
</reference>
<evidence type="ECO:0000256" key="5">
    <source>
        <dbReference type="ARBA" id="ARBA00023139"/>
    </source>
</evidence>
<dbReference type="EMBL" id="JADVNV010000006">
    <property type="protein sequence ID" value="MBJ9869380.1"/>
    <property type="molecule type" value="Genomic_DNA"/>
</dbReference>
<protein>
    <submittedName>
        <fullName evidence="8">Entericidin B membrane lipoprotein</fullName>
    </submittedName>
    <submittedName>
        <fullName evidence="9">Lipoprotein toxin entericidin B</fullName>
    </submittedName>
</protein>
<comment type="similarity">
    <text evidence="1">Belongs to the EcnA/EcnB lipoprotein family.</text>
</comment>
<gene>
    <name evidence="9" type="primary">ecnB</name>
    <name evidence="8" type="ORF">BN1086_03427</name>
    <name evidence="10" type="ORF">EGS84_25040</name>
    <name evidence="9" type="ORF">I5687_15625</name>
    <name evidence="11" type="ORF">NCTC10786_01433</name>
</gene>
<feature type="signal peptide" evidence="7">
    <location>
        <begin position="1"/>
        <end position="21"/>
    </location>
</feature>
<dbReference type="InterPro" id="IPR012556">
    <property type="entry name" value="Entericidin"/>
</dbReference>
<reference evidence="9" key="5">
    <citation type="submission" date="2020-11" db="EMBL/GenBank/DDBJ databases">
        <title>Enhanced detection system for hospital associated transmission using whole genome sequencing surveillance.</title>
        <authorList>
            <person name="Harrison L.H."/>
            <person name="Van Tyne D."/>
            <person name="Marsh J.W."/>
            <person name="Griffith M.P."/>
            <person name="Snyder D.J."/>
            <person name="Cooper V.S."/>
            <person name="Mustapha M."/>
        </authorList>
    </citation>
    <scope>NUCLEOTIDE SEQUENCE</scope>
    <source>
        <strain evidence="9">CB00014</strain>
    </source>
</reference>
<proteinExistence type="inferred from homology"/>
<dbReference type="PATRIC" id="fig|545.11.peg.1739"/>
<evidence type="ECO:0000313" key="12">
    <source>
        <dbReference type="Proteomes" id="UP000251584"/>
    </source>
</evidence>
<keyword evidence="4" id="KW-0472">Membrane</keyword>
<evidence type="ECO:0000313" key="8">
    <source>
        <dbReference type="EMBL" id="CDZ85228.1"/>
    </source>
</evidence>
<dbReference type="AlphaFoldDB" id="A0A078LMR6"/>
<evidence type="ECO:0000313" key="11">
    <source>
        <dbReference type="EMBL" id="SQB25747.1"/>
    </source>
</evidence>
<accession>A0A078LMR6</accession>
<evidence type="ECO:0000256" key="3">
    <source>
        <dbReference type="ARBA" id="ARBA00022729"/>
    </source>
</evidence>
<reference evidence="11 12" key="2">
    <citation type="submission" date="2018-06" db="EMBL/GenBank/DDBJ databases">
        <authorList>
            <consortium name="Pathogen Informatics"/>
            <person name="Doyle S."/>
        </authorList>
    </citation>
    <scope>NUCLEOTIDE SEQUENCE [LARGE SCALE GENOMIC DNA]</scope>
    <source>
        <strain evidence="11 12">NCTC10786</strain>
    </source>
</reference>
<evidence type="ECO:0000256" key="1">
    <source>
        <dbReference type="ARBA" id="ARBA00010296"/>
    </source>
</evidence>
<evidence type="ECO:0000313" key="13">
    <source>
        <dbReference type="Proteomes" id="UP000282299"/>
    </source>
</evidence>
<reference evidence="13" key="3">
    <citation type="submission" date="2018-10" db="EMBL/GenBank/DDBJ databases">
        <title>FDA dAtabase for Regulatory Grade micrObial Sequences (FDA-ARGOS): Supporting development and validation of Infectious Disease Dx tests.</title>
        <authorList>
            <person name="Goldberg B."/>
            <person name="Campos J."/>
            <person name="Tallon L."/>
            <person name="Sadzewicz L."/>
            <person name="Zhao X."/>
            <person name="Vavikolanu K."/>
            <person name="Mehta A."/>
            <person name="Aluvathingal J."/>
            <person name="Nadendla S."/>
            <person name="Geyer C."/>
            <person name="Nandy P."/>
            <person name="Yan Y."/>
            <person name="Sichtig H."/>
        </authorList>
    </citation>
    <scope>NUCLEOTIDE SEQUENCE [LARGE SCALE GENOMIC DNA]</scope>
    <source>
        <strain evidence="13">FDAARGOS_526</strain>
    </source>
</reference>
<keyword evidence="3 7" id="KW-0732">Signal</keyword>
<feature type="chain" id="PRO_5014502326" evidence="7">
    <location>
        <begin position="22"/>
        <end position="48"/>
    </location>
</feature>
<dbReference type="EMBL" id="RKIT01000002">
    <property type="protein sequence ID" value="RSC19987.1"/>
    <property type="molecule type" value="Genomic_DNA"/>
</dbReference>
<dbReference type="GeneID" id="45137389"/>
<evidence type="ECO:0000313" key="9">
    <source>
        <dbReference type="EMBL" id="MBJ9869380.1"/>
    </source>
</evidence>
<dbReference type="Proteomes" id="UP000251584">
    <property type="component" value="Unassembled WGS sequence"/>
</dbReference>
<dbReference type="PROSITE" id="PS51257">
    <property type="entry name" value="PROKAR_LIPOPROTEIN"/>
    <property type="match status" value="1"/>
</dbReference>
<dbReference type="EMBL" id="UAVY01000002">
    <property type="protein sequence ID" value="SQB25747.1"/>
    <property type="molecule type" value="Genomic_DNA"/>
</dbReference>
<dbReference type="NCBIfam" id="NF007487">
    <property type="entry name" value="PRK10081.1"/>
    <property type="match status" value="1"/>
</dbReference>
<dbReference type="Proteomes" id="UP000282299">
    <property type="component" value="Unassembled WGS sequence"/>
</dbReference>
<sequence length="48" mass="4810">MVKKTIAAIFSVLVLSSVLTACNTTRGVGQDISEGGSAISGAATRAQQ</sequence>